<name>A0A5A7R4C0_STRAF</name>
<protein>
    <submittedName>
        <fullName evidence="2">Palladin</fullName>
    </submittedName>
</protein>
<feature type="compositionally biased region" description="Pro residues" evidence="1">
    <location>
        <begin position="26"/>
        <end position="50"/>
    </location>
</feature>
<reference evidence="3" key="1">
    <citation type="journal article" date="2019" name="Curr. Biol.">
        <title>Genome Sequence of Striga asiatica Provides Insight into the Evolution of Plant Parasitism.</title>
        <authorList>
            <person name="Yoshida S."/>
            <person name="Kim S."/>
            <person name="Wafula E.K."/>
            <person name="Tanskanen J."/>
            <person name="Kim Y.M."/>
            <person name="Honaas L."/>
            <person name="Yang Z."/>
            <person name="Spallek T."/>
            <person name="Conn C.E."/>
            <person name="Ichihashi Y."/>
            <person name="Cheong K."/>
            <person name="Cui S."/>
            <person name="Der J.P."/>
            <person name="Gundlach H."/>
            <person name="Jiao Y."/>
            <person name="Hori C."/>
            <person name="Ishida J.K."/>
            <person name="Kasahara H."/>
            <person name="Kiba T."/>
            <person name="Kim M.S."/>
            <person name="Koo N."/>
            <person name="Laohavisit A."/>
            <person name="Lee Y.H."/>
            <person name="Lumba S."/>
            <person name="McCourt P."/>
            <person name="Mortimer J.C."/>
            <person name="Mutuku J.M."/>
            <person name="Nomura T."/>
            <person name="Sasaki-Sekimoto Y."/>
            <person name="Seto Y."/>
            <person name="Wang Y."/>
            <person name="Wakatake T."/>
            <person name="Sakakibara H."/>
            <person name="Demura T."/>
            <person name="Yamaguchi S."/>
            <person name="Yoneyama K."/>
            <person name="Manabe R.I."/>
            <person name="Nelson D.C."/>
            <person name="Schulman A.H."/>
            <person name="Timko M.P."/>
            <person name="dePamphilis C.W."/>
            <person name="Choi D."/>
            <person name="Shirasu K."/>
        </authorList>
    </citation>
    <scope>NUCLEOTIDE SEQUENCE [LARGE SCALE GENOMIC DNA]</scope>
    <source>
        <strain evidence="3">cv. UVA1</strain>
    </source>
</reference>
<evidence type="ECO:0000313" key="3">
    <source>
        <dbReference type="Proteomes" id="UP000325081"/>
    </source>
</evidence>
<dbReference type="CDD" id="cd00590">
    <property type="entry name" value="RRM_SF"/>
    <property type="match status" value="1"/>
</dbReference>
<organism evidence="2 3">
    <name type="scientific">Striga asiatica</name>
    <name type="common">Asiatic witchweed</name>
    <name type="synonym">Buchnera asiatica</name>
    <dbReference type="NCBI Taxonomy" id="4170"/>
    <lineage>
        <taxon>Eukaryota</taxon>
        <taxon>Viridiplantae</taxon>
        <taxon>Streptophyta</taxon>
        <taxon>Embryophyta</taxon>
        <taxon>Tracheophyta</taxon>
        <taxon>Spermatophyta</taxon>
        <taxon>Magnoliopsida</taxon>
        <taxon>eudicotyledons</taxon>
        <taxon>Gunneridae</taxon>
        <taxon>Pentapetalae</taxon>
        <taxon>asterids</taxon>
        <taxon>lamiids</taxon>
        <taxon>Lamiales</taxon>
        <taxon>Orobanchaceae</taxon>
        <taxon>Buchnereae</taxon>
        <taxon>Striga</taxon>
    </lineage>
</organism>
<dbReference type="SUPFAM" id="SSF54928">
    <property type="entry name" value="RNA-binding domain, RBD"/>
    <property type="match status" value="1"/>
</dbReference>
<accession>A0A5A7R4C0</accession>
<dbReference type="EMBL" id="BKCP01010181">
    <property type="protein sequence ID" value="GER52150.1"/>
    <property type="molecule type" value="Genomic_DNA"/>
</dbReference>
<dbReference type="GO" id="GO:0003676">
    <property type="term" value="F:nucleic acid binding"/>
    <property type="evidence" value="ECO:0007669"/>
    <property type="project" value="InterPro"/>
</dbReference>
<evidence type="ECO:0000313" key="2">
    <source>
        <dbReference type="EMBL" id="GER52150.1"/>
    </source>
</evidence>
<evidence type="ECO:0000256" key="1">
    <source>
        <dbReference type="SAM" id="MobiDB-lite"/>
    </source>
</evidence>
<keyword evidence="3" id="KW-1185">Reference proteome</keyword>
<feature type="region of interest" description="Disordered" evidence="1">
    <location>
        <begin position="1"/>
        <end position="50"/>
    </location>
</feature>
<comment type="caution">
    <text evidence="2">The sequence shown here is derived from an EMBL/GenBank/DDBJ whole genome shotgun (WGS) entry which is preliminary data.</text>
</comment>
<dbReference type="InterPro" id="IPR035979">
    <property type="entry name" value="RBD_domain_sf"/>
</dbReference>
<gene>
    <name evidence="2" type="ORF">STAS_29588</name>
</gene>
<sequence length="194" mass="21605">MENPNDDGGGSAAFLPLTDTAHLSEPSPPPPPPPPPPCGFPQPADPPSAFPIPAAARRSLDHSHRQLIQSMVANMSESEKVNLIMKAASYYAVVREDLLTELTRDESRKICVHIRICEPTTPVKLFHVLKEFGDIDDVTFQWWFEPDYVIALVSFVDPESATRVLETRAEDVEDLQLQWHAYTADCAACRAVWI</sequence>
<proteinExistence type="predicted"/>
<dbReference type="AlphaFoldDB" id="A0A5A7R4C0"/>
<dbReference type="Proteomes" id="UP000325081">
    <property type="component" value="Unassembled WGS sequence"/>
</dbReference>